<organism evidence="2 3">
    <name type="scientific">Photobacterium sanguinicancri</name>
    <dbReference type="NCBI Taxonomy" id="875932"/>
    <lineage>
        <taxon>Bacteria</taxon>
        <taxon>Pseudomonadati</taxon>
        <taxon>Pseudomonadota</taxon>
        <taxon>Gammaproteobacteria</taxon>
        <taxon>Vibrionales</taxon>
        <taxon>Vibrionaceae</taxon>
        <taxon>Photobacterium</taxon>
    </lineage>
</organism>
<protein>
    <submittedName>
        <fullName evidence="2">Cytochrome C</fullName>
    </submittedName>
</protein>
<dbReference type="InterPro" id="IPR036280">
    <property type="entry name" value="Multihaem_cyt_sf"/>
</dbReference>
<comment type="caution">
    <text evidence="2">The sequence shown here is derived from an EMBL/GenBank/DDBJ whole genome shotgun (WGS) entry which is preliminary data.</text>
</comment>
<evidence type="ECO:0000313" key="2">
    <source>
        <dbReference type="EMBL" id="MDO6544519.1"/>
    </source>
</evidence>
<proteinExistence type="predicted"/>
<evidence type="ECO:0000259" key="1">
    <source>
        <dbReference type="Pfam" id="PF22678"/>
    </source>
</evidence>
<dbReference type="EMBL" id="JAUOPU010000025">
    <property type="protein sequence ID" value="MDO6544519.1"/>
    <property type="molecule type" value="Genomic_DNA"/>
</dbReference>
<gene>
    <name evidence="2" type="ORF">Q4568_18425</name>
</gene>
<dbReference type="InterPro" id="IPR053875">
    <property type="entry name" value="Cytochrom_c_NrfB-like_dom"/>
</dbReference>
<dbReference type="Proteomes" id="UP001170624">
    <property type="component" value="Unassembled WGS sequence"/>
</dbReference>
<feature type="domain" description="Cytochrome c-type protein NrfB-like" evidence="1">
    <location>
        <begin position="89"/>
        <end position="177"/>
    </location>
</feature>
<dbReference type="AlphaFoldDB" id="A0AAW7YCL4"/>
<dbReference type="SUPFAM" id="SSF48695">
    <property type="entry name" value="Multiheme cytochromes"/>
    <property type="match status" value="1"/>
</dbReference>
<dbReference type="Gene3D" id="3.90.10.10">
    <property type="entry name" value="Cytochrome C3"/>
    <property type="match status" value="1"/>
</dbReference>
<accession>A0AAW7YCL4</accession>
<name>A0AAW7YCL4_9GAMM</name>
<evidence type="ECO:0000313" key="3">
    <source>
        <dbReference type="Proteomes" id="UP001170624"/>
    </source>
</evidence>
<sequence>MVVIFGRFLFQLLLCLTLLSLLLGSYPAGSIDLKPKAFSSQASDDAQMAVLIKENKRCIRCHHKPRLIKGIEAITSVGVHASSDFYNNCTACHGPKGEHPKRSDAIISYKIQSEISVFTQNKQCIACHSPDHLRSSEWTHDVHATKLLCSTCHSLHREFDPIIGIDKKIRIGLCRTCHEAIQRALKLRLNN</sequence>
<reference evidence="2" key="1">
    <citation type="submission" date="2023-07" db="EMBL/GenBank/DDBJ databases">
        <title>Genome content predicts the carbon catabolic preferences of heterotrophic bacteria.</title>
        <authorList>
            <person name="Gralka M."/>
        </authorList>
    </citation>
    <scope>NUCLEOTIDE SEQUENCE</scope>
    <source>
        <strain evidence="2">G2M05</strain>
    </source>
</reference>
<dbReference type="Pfam" id="PF22678">
    <property type="entry name" value="Cytochrom_c_NrfB-like"/>
    <property type="match status" value="1"/>
</dbReference>
<dbReference type="RefSeq" id="WP_303500921.1">
    <property type="nucleotide sequence ID" value="NZ_JAUOPU010000025.1"/>
</dbReference>